<organism evidence="1">
    <name type="scientific">Setaria italica</name>
    <name type="common">Foxtail millet</name>
    <name type="synonym">Panicum italicum</name>
    <dbReference type="NCBI Taxonomy" id="4555"/>
    <lineage>
        <taxon>Eukaryota</taxon>
        <taxon>Viridiplantae</taxon>
        <taxon>Streptophyta</taxon>
        <taxon>Embryophyta</taxon>
        <taxon>Tracheophyta</taxon>
        <taxon>Spermatophyta</taxon>
        <taxon>Magnoliopsida</taxon>
        <taxon>Liliopsida</taxon>
        <taxon>Poales</taxon>
        <taxon>Poaceae</taxon>
        <taxon>PACMAD clade</taxon>
        <taxon>Panicoideae</taxon>
        <taxon>Panicodae</taxon>
        <taxon>Paniceae</taxon>
        <taxon>Cenchrinae</taxon>
        <taxon>Setaria</taxon>
    </lineage>
</organism>
<reference evidence="1" key="2">
    <citation type="submission" date="2015-07" db="EMBL/GenBank/DDBJ databases">
        <authorList>
            <person name="Noorani M."/>
        </authorList>
    </citation>
    <scope>NUCLEOTIDE SEQUENCE</scope>
    <source>
        <strain evidence="1">Yugu1</strain>
    </source>
</reference>
<dbReference type="AlphaFoldDB" id="A0A368SJE3"/>
<protein>
    <submittedName>
        <fullName evidence="1">Uncharacterized protein</fullName>
    </submittedName>
</protein>
<reference evidence="1" key="1">
    <citation type="journal article" date="2012" name="Nat. Biotechnol.">
        <title>Reference genome sequence of the model plant Setaria.</title>
        <authorList>
            <person name="Bennetzen J.L."/>
            <person name="Schmutz J."/>
            <person name="Wang H."/>
            <person name="Percifield R."/>
            <person name="Hawkins J."/>
            <person name="Pontaroli A.C."/>
            <person name="Estep M."/>
            <person name="Feng L."/>
            <person name="Vaughn J.N."/>
            <person name="Grimwood J."/>
            <person name="Jenkins J."/>
            <person name="Barry K."/>
            <person name="Lindquist E."/>
            <person name="Hellsten U."/>
            <person name="Deshpande S."/>
            <person name="Wang X."/>
            <person name="Wu X."/>
            <person name="Mitros T."/>
            <person name="Triplett J."/>
            <person name="Yang X."/>
            <person name="Ye C.Y."/>
            <person name="Mauro-Herrera M."/>
            <person name="Wang L."/>
            <person name="Li P."/>
            <person name="Sharma M."/>
            <person name="Sharma R."/>
            <person name="Ronald P.C."/>
            <person name="Panaud O."/>
            <person name="Kellogg E.A."/>
            <person name="Brutnell T.P."/>
            <person name="Doust A.N."/>
            <person name="Tuskan G.A."/>
            <person name="Rokhsar D."/>
            <person name="Devos K.M."/>
        </authorList>
    </citation>
    <scope>NUCLEOTIDE SEQUENCE [LARGE SCALE GENOMIC DNA]</scope>
    <source>
        <strain evidence="1">Yugu1</strain>
    </source>
</reference>
<evidence type="ECO:0000313" key="1">
    <source>
        <dbReference type="EMBL" id="RCV42511.1"/>
    </source>
</evidence>
<gene>
    <name evidence="1" type="ORF">SETIT_9G222600v2</name>
</gene>
<sequence>MTPATRDSTRSEIDGNNIRQSREIRKEIINSLITCLPILFYRTSTRPRRFSLCCLCRFIFPFLSLLPLGERTWIRRWQRKTIDGSLRTDQVRRRRTGGILGGGRIRKDELLQFARHSFDFPGATMELAGQVYGPADSDRVRKATALVKTGGGGFVTALVGSTPFPNIPRHGDW</sequence>
<proteinExistence type="predicted"/>
<accession>A0A368SJE3</accession>
<dbReference type="EMBL" id="CM003536">
    <property type="protein sequence ID" value="RCV42511.1"/>
    <property type="molecule type" value="Genomic_DNA"/>
</dbReference>
<name>A0A368SJE3_SETIT</name>